<dbReference type="PANTHER" id="PTHR42915">
    <property type="entry name" value="HYPOTHETICAL 460 KDA PROTEIN IN FEUA-SIGW INTERGENIC REGION [PRECURSOR]"/>
    <property type="match status" value="1"/>
</dbReference>
<evidence type="ECO:0000313" key="3">
    <source>
        <dbReference type="EMBL" id="CUT02860.1"/>
    </source>
</evidence>
<dbReference type="Proteomes" id="UP000199197">
    <property type="component" value="Unassembled WGS sequence"/>
</dbReference>
<organism evidence="3 4">
    <name type="scientific">Candidatus Chryseopegocella kryptomonas</name>
    <dbReference type="NCBI Taxonomy" id="1633643"/>
    <lineage>
        <taxon>Bacteria</taxon>
        <taxon>Pseudomonadati</taxon>
        <taxon>Candidatus Kryptoniota</taxon>
        <taxon>Candidatus Chryseopegocella</taxon>
    </lineage>
</organism>
<dbReference type="Pfam" id="PF20732">
    <property type="entry name" value="NamZ_C"/>
    <property type="match status" value="1"/>
</dbReference>
<dbReference type="Pfam" id="PF07075">
    <property type="entry name" value="NamZ_N"/>
    <property type="match status" value="1"/>
</dbReference>
<dbReference type="InterPro" id="IPR048502">
    <property type="entry name" value="NamZ_N"/>
</dbReference>
<evidence type="ECO:0000259" key="1">
    <source>
        <dbReference type="Pfam" id="PF07075"/>
    </source>
</evidence>
<dbReference type="PIRSF" id="PIRSF016719">
    <property type="entry name" value="UCP016719"/>
    <property type="match status" value="1"/>
</dbReference>
<gene>
    <name evidence="3" type="ORF">JGI23_01347</name>
</gene>
<reference evidence="4" key="1">
    <citation type="submission" date="2015-11" db="EMBL/GenBank/DDBJ databases">
        <authorList>
            <person name="Varghese N."/>
        </authorList>
    </citation>
    <scope>NUCLEOTIDE SEQUENCE [LARGE SCALE GENOMIC DNA]</scope>
    <source>
        <strain evidence="4">JGI-23</strain>
    </source>
</reference>
<feature type="domain" description="Peptidoglycan beta-N-acetylmuramidase NamZ N-terminal" evidence="1">
    <location>
        <begin position="42"/>
        <end position="247"/>
    </location>
</feature>
<dbReference type="EMBL" id="CZVW01000014">
    <property type="protein sequence ID" value="CUT02860.1"/>
    <property type="molecule type" value="Genomic_DNA"/>
</dbReference>
<dbReference type="PANTHER" id="PTHR42915:SF1">
    <property type="entry name" value="PEPTIDOGLYCAN BETA-N-ACETYLMURAMIDASE NAMZ"/>
    <property type="match status" value="1"/>
</dbReference>
<dbReference type="RefSeq" id="WP_200753995.1">
    <property type="nucleotide sequence ID" value="NZ_CZVW01000014.1"/>
</dbReference>
<dbReference type="AlphaFoldDB" id="A0A0P1NV50"/>
<accession>A0A0P1NV50</accession>
<keyword evidence="4" id="KW-1185">Reference proteome</keyword>
<dbReference type="InterPro" id="IPR048503">
    <property type="entry name" value="NamZ_C"/>
</dbReference>
<evidence type="ECO:0000313" key="4">
    <source>
        <dbReference type="Proteomes" id="UP000199197"/>
    </source>
</evidence>
<evidence type="ECO:0000259" key="2">
    <source>
        <dbReference type="Pfam" id="PF20732"/>
    </source>
</evidence>
<proteinExistence type="predicted"/>
<dbReference type="InterPro" id="IPR008302">
    <property type="entry name" value="NamZ"/>
</dbReference>
<dbReference type="GO" id="GO:0033922">
    <property type="term" value="F:peptidoglycan beta-N-acetylmuramidase activity"/>
    <property type="evidence" value="ECO:0007669"/>
    <property type="project" value="InterPro"/>
</dbReference>
<name>A0A0P1NV50_9BACT</name>
<dbReference type="Gene3D" id="3.90.1150.140">
    <property type="match status" value="1"/>
</dbReference>
<protein>
    <submittedName>
        <fullName evidence="3">Uncharacterized conserved protein YbbC, DUF1343 family</fullName>
    </submittedName>
</protein>
<sequence length="410" mass="46927">MKKLIMLNLLIFSLLFSQEKRVKIGAEVFLEKHLDLIRGKRIGIVTNHTGILPNGRHIVDVLNEIPDVKIIALFGPEHGIRGEVPDGKSISHGVDTKTGIKVYSLYGEVKKPTPEMLKDIDVLIFDIQDVGARFYTYISTMSYCMEACAEQGKKFIVFDRPNPIRGVYVDGSVLEPKFKSFVGLHPIPVSHGMTVGELAKMFNEEGWLENGVKADLFIVKMENYSRRMWFDQTGLPWIKPSPNMMTLKTAIVYTATCFIEGTNVSEGRGTEHPFEWIGAPWIDGKKLADELNSYNLPGVKFEPIEFVPVDIEKVTVDPKYEGERCGGVYLNVYDREKFEPVKTAVYILYTLKKLYPNEFKWRTAGQDRLWGTDKVRLMIDEGKKPEEIIKSWKDGLEKFLKIRQKYLLYN</sequence>
<dbReference type="Gene3D" id="3.40.50.12170">
    <property type="entry name" value="Uncharacterised protein PF07075, DUF1343"/>
    <property type="match status" value="1"/>
</dbReference>
<feature type="domain" description="Peptidoglycan beta-N-acetylmuramidase NamZ C-terminal" evidence="2">
    <location>
        <begin position="251"/>
        <end position="409"/>
    </location>
</feature>